<comment type="caution">
    <text evidence="2">The sequence shown here is derived from an EMBL/GenBank/DDBJ whole genome shotgun (WGS) entry which is preliminary data.</text>
</comment>
<keyword evidence="1" id="KW-0812">Transmembrane</keyword>
<accession>A0A1Y2N4G1</accession>
<keyword evidence="1" id="KW-0472">Membrane</keyword>
<organism evidence="2 3">
    <name type="scientific">Pseudonocardia autotrophica</name>
    <name type="common">Amycolata autotrophica</name>
    <name type="synonym">Nocardia autotrophica</name>
    <dbReference type="NCBI Taxonomy" id="2074"/>
    <lineage>
        <taxon>Bacteria</taxon>
        <taxon>Bacillati</taxon>
        <taxon>Actinomycetota</taxon>
        <taxon>Actinomycetes</taxon>
        <taxon>Pseudonocardiales</taxon>
        <taxon>Pseudonocardiaceae</taxon>
        <taxon>Pseudonocardia</taxon>
    </lineage>
</organism>
<evidence type="ECO:0000256" key="1">
    <source>
        <dbReference type="SAM" id="Phobius"/>
    </source>
</evidence>
<sequence length="105" mass="10995">MTGAAGMSSEEITAWWIAVIAGFVVVLAVAALLSLLVWFVKIIERRVAGIRDTLQAITGNTASTTLIPQTGDAVDRVLAEGLAHHLFLGRVPLDRSAAVTNGGGR</sequence>
<reference evidence="2 3" key="1">
    <citation type="submission" date="2016-09" db="EMBL/GenBank/DDBJ databases">
        <title>Pseudonocardia autotrophica DSM535, a candidate organism with high potential of specific P450 cytochromes.</title>
        <authorList>
            <person name="Grumaz C."/>
            <person name="Vainshtein Y."/>
            <person name="Kirstahler P."/>
            <person name="Sohn K."/>
        </authorList>
    </citation>
    <scope>NUCLEOTIDE SEQUENCE [LARGE SCALE GENOMIC DNA]</scope>
    <source>
        <strain evidence="2 3">DSM 535</strain>
    </source>
</reference>
<name>A0A1Y2N4G1_PSEAH</name>
<keyword evidence="3" id="KW-1185">Reference proteome</keyword>
<feature type="transmembrane region" description="Helical" evidence="1">
    <location>
        <begin position="15"/>
        <end position="40"/>
    </location>
</feature>
<proteinExistence type="predicted"/>
<dbReference type="RefSeq" id="WP_232021371.1">
    <property type="nucleotide sequence ID" value="NZ_AP018920.1"/>
</dbReference>
<evidence type="ECO:0000313" key="2">
    <source>
        <dbReference type="EMBL" id="OSY42061.1"/>
    </source>
</evidence>
<evidence type="ECO:0000313" key="3">
    <source>
        <dbReference type="Proteomes" id="UP000194360"/>
    </source>
</evidence>
<gene>
    <name evidence="2" type="ORF">BG845_01557</name>
</gene>
<dbReference type="Proteomes" id="UP000194360">
    <property type="component" value="Unassembled WGS sequence"/>
</dbReference>
<dbReference type="AlphaFoldDB" id="A0A1Y2N4G1"/>
<dbReference type="EMBL" id="MIGB01000006">
    <property type="protein sequence ID" value="OSY42061.1"/>
    <property type="molecule type" value="Genomic_DNA"/>
</dbReference>
<dbReference type="STRING" id="2074.BG845_01557"/>
<keyword evidence="1" id="KW-1133">Transmembrane helix</keyword>
<protein>
    <submittedName>
        <fullName evidence="2">Uncharacterized protein</fullName>
    </submittedName>
</protein>